<sequence length="283" mass="32898">MSTTRKQYKINHSELFNSFEKLKTMSKKLGGKKPNDNDTLDVEIETDTSTTVQESKIIDVQFKIVDEMIKFLRSETQLHKAIVEKGEEAEEAYDESIEEIIEAMEIVLKRGIRVLKHNHQTIDWNVNLFRYNLKKMLKLYVDVNNQMKVEEKQAAKQDAFIAILEEMDKDVSEFKENLNSVRDLIGTEPATLVRSRTILSTERLANHIEQPYKPIETEVATHVAKVNREMDSLYFQLPAFDHFPSLMKPVQQRGMKVANLMLKNLPVKTVEDFIATLPRKQRD</sequence>
<dbReference type="eggNOG" id="ENOG502TI2Y">
    <property type="taxonomic scope" value="Eukaryota"/>
</dbReference>
<comment type="caution">
    <text evidence="1">The sequence shown here is derived from an EMBL/GenBank/DDBJ whole genome shotgun (WGS) entry which is preliminary data.</text>
</comment>
<accession>A0A261A7F8</accession>
<keyword evidence="2" id="KW-1185">Reference proteome</keyword>
<dbReference type="HOGENOM" id="CLU_1138891_0_0_1"/>
<dbReference type="OrthoDB" id="5813454at2759"/>
<reference evidence="1" key="1">
    <citation type="submission" date="2017-08" db="EMBL/GenBank/DDBJ databases">
        <authorList>
            <person name="de Groot N.N."/>
        </authorList>
    </citation>
    <scope>NUCLEOTIDE SEQUENCE [LARGE SCALE GENOMIC DNA]</scope>
    <source>
        <strain evidence="1">PX439</strain>
    </source>
</reference>
<dbReference type="EMBL" id="NMWX01000010">
    <property type="protein sequence ID" value="OZF93459.1"/>
    <property type="molecule type" value="Genomic_DNA"/>
</dbReference>
<feature type="non-terminal residue" evidence="1">
    <location>
        <position position="1"/>
    </location>
</feature>
<gene>
    <name evidence="1" type="ORF">FL82_10858</name>
</gene>
<protein>
    <submittedName>
        <fullName evidence="1">Uncharacterized protein</fullName>
    </submittedName>
</protein>
<evidence type="ECO:0000313" key="2">
    <source>
        <dbReference type="Proteomes" id="UP000216624"/>
    </source>
</evidence>
<evidence type="ECO:0000313" key="1">
    <source>
        <dbReference type="EMBL" id="OZF93459.1"/>
    </source>
</evidence>
<dbReference type="STRING" id="31234.E3M043"/>
<dbReference type="OMA" id="ANHIEQP"/>
<dbReference type="KEGG" id="crq:GCK72_018949"/>
<proteinExistence type="predicted"/>
<organism evidence="1 2">
    <name type="scientific">Caenorhabditis remanei</name>
    <name type="common">Caenorhabditis vulgaris</name>
    <dbReference type="NCBI Taxonomy" id="31234"/>
    <lineage>
        <taxon>Eukaryota</taxon>
        <taxon>Metazoa</taxon>
        <taxon>Ecdysozoa</taxon>
        <taxon>Nematoda</taxon>
        <taxon>Chromadorea</taxon>
        <taxon>Rhabditida</taxon>
        <taxon>Rhabditina</taxon>
        <taxon>Rhabditomorpha</taxon>
        <taxon>Rhabditoidea</taxon>
        <taxon>Rhabditidae</taxon>
        <taxon>Peloderinae</taxon>
        <taxon>Caenorhabditis</taxon>
    </lineage>
</organism>
<name>A0A261A7F8_CAERE</name>
<dbReference type="CTD" id="9824518"/>
<dbReference type="Proteomes" id="UP000216624">
    <property type="component" value="Unassembled WGS sequence"/>
</dbReference>